<protein>
    <submittedName>
        <fullName evidence="2">Uncharacterized protein</fullName>
    </submittedName>
</protein>
<evidence type="ECO:0000256" key="1">
    <source>
        <dbReference type="SAM" id="Coils"/>
    </source>
</evidence>
<sequence length="131" mass="14874">MKTKENSGGITLDIPQREGKEGYIGMYFSLFLRMGEIIASSNFKDTTIRIEILTRFLISLIPNESIRAETSKKLKEKIEARIKESKEENKDLTEEEIGNIRLLACIEVIGEVSDFIDKHIGVSRENRVGVV</sequence>
<feature type="coiled-coil region" evidence="1">
    <location>
        <begin position="68"/>
        <end position="95"/>
    </location>
</feature>
<keyword evidence="1" id="KW-0175">Coiled coil</keyword>
<reference evidence="2 3" key="1">
    <citation type="submission" date="2015-09" db="EMBL/GenBank/DDBJ databases">
        <title>A metagenomics-based metabolic model of nitrate-dependent anaerobic oxidation of methane by Methanoperedens-like archaea.</title>
        <authorList>
            <person name="Arshad A."/>
            <person name="Speth D.R."/>
            <person name="De Graaf R.M."/>
            <person name="Op Den Camp H.J."/>
            <person name="Jetten M.S."/>
            <person name="Welte C.U."/>
        </authorList>
    </citation>
    <scope>NUCLEOTIDE SEQUENCE [LARGE SCALE GENOMIC DNA]</scope>
</reference>
<accession>A0A0N8KQ56</accession>
<name>A0A0N8KQ56_9EURY</name>
<comment type="caution">
    <text evidence="2">The sequence shown here is derived from an EMBL/GenBank/DDBJ whole genome shotgun (WGS) entry which is preliminary data.</text>
</comment>
<evidence type="ECO:0000313" key="2">
    <source>
        <dbReference type="EMBL" id="KPQ41202.1"/>
    </source>
</evidence>
<gene>
    <name evidence="2" type="ORF">MPEBLZ_04258</name>
</gene>
<dbReference type="Proteomes" id="UP000050360">
    <property type="component" value="Unassembled WGS sequence"/>
</dbReference>
<proteinExistence type="predicted"/>
<evidence type="ECO:0000313" key="3">
    <source>
        <dbReference type="Proteomes" id="UP000050360"/>
    </source>
</evidence>
<organism evidence="2 3">
    <name type="scientific">Candidatus Methanoperedens nitratireducens</name>
    <dbReference type="NCBI Taxonomy" id="1392998"/>
    <lineage>
        <taxon>Archaea</taxon>
        <taxon>Methanobacteriati</taxon>
        <taxon>Methanobacteriota</taxon>
        <taxon>Stenosarchaea group</taxon>
        <taxon>Methanomicrobia</taxon>
        <taxon>Methanosarcinales</taxon>
        <taxon>ANME-2 cluster</taxon>
        <taxon>Candidatus Methanoperedentaceae</taxon>
        <taxon>Candidatus Methanoperedens</taxon>
    </lineage>
</organism>
<dbReference type="AlphaFoldDB" id="A0A0N8KQ56"/>
<dbReference type="EMBL" id="LKCM01000414">
    <property type="protein sequence ID" value="KPQ41202.1"/>
    <property type="molecule type" value="Genomic_DNA"/>
</dbReference>